<evidence type="ECO:0000313" key="5">
    <source>
        <dbReference type="EMBL" id="RZS77527.1"/>
    </source>
</evidence>
<organism evidence="5 6">
    <name type="scientific">Motilibacter rhizosphaerae</name>
    <dbReference type="NCBI Taxonomy" id="598652"/>
    <lineage>
        <taxon>Bacteria</taxon>
        <taxon>Bacillati</taxon>
        <taxon>Actinomycetota</taxon>
        <taxon>Actinomycetes</taxon>
        <taxon>Motilibacterales</taxon>
        <taxon>Motilibacteraceae</taxon>
        <taxon>Motilibacter</taxon>
    </lineage>
</organism>
<dbReference type="EMBL" id="SGXD01000011">
    <property type="protein sequence ID" value="RZS77527.1"/>
    <property type="molecule type" value="Genomic_DNA"/>
</dbReference>
<dbReference type="InterPro" id="IPR018062">
    <property type="entry name" value="HTH_AraC-typ_CS"/>
</dbReference>
<dbReference type="CDD" id="cd03137">
    <property type="entry name" value="GATase1_AraC_1"/>
    <property type="match status" value="1"/>
</dbReference>
<evidence type="ECO:0000259" key="4">
    <source>
        <dbReference type="PROSITE" id="PS01124"/>
    </source>
</evidence>
<dbReference type="InterPro" id="IPR002818">
    <property type="entry name" value="DJ-1/PfpI"/>
</dbReference>
<dbReference type="InterPro" id="IPR009057">
    <property type="entry name" value="Homeodomain-like_sf"/>
</dbReference>
<dbReference type="PANTHER" id="PTHR43130">
    <property type="entry name" value="ARAC-FAMILY TRANSCRIPTIONAL REGULATOR"/>
    <property type="match status" value="1"/>
</dbReference>
<evidence type="ECO:0000256" key="1">
    <source>
        <dbReference type="ARBA" id="ARBA00023015"/>
    </source>
</evidence>
<keyword evidence="1" id="KW-0805">Transcription regulation</keyword>
<dbReference type="AlphaFoldDB" id="A0A4Q7N7A7"/>
<feature type="domain" description="HTH araC/xylS-type" evidence="4">
    <location>
        <begin position="209"/>
        <end position="307"/>
    </location>
</feature>
<dbReference type="PANTHER" id="PTHR43130:SF3">
    <property type="entry name" value="HTH-TYPE TRANSCRIPTIONAL REGULATOR RV1931C"/>
    <property type="match status" value="1"/>
</dbReference>
<accession>A0A4Q7N7A7</accession>
<proteinExistence type="predicted"/>
<sequence length="314" mass="33539">MAVHHVVALVIERVVAFDLSIPAQVFGHPDERSRYSFVACTARPGAVPSSTQFGVTVEHGLDALDAADTVVVPGFHPMGAPDPAAVAALRRAAARGARIASVCIGAFALAEAGLLDGLVATTHWQEAEHLAARYPAVRVDPDVLYVDQGRVLTSAGLSAGIDLCLHLVRQDFGQQVAASVAQRMVVAGHRTGGQAQYARRPLPVDGGLGPTRDWAVTEMQQPLTVARLARHAGLPVRSFARQFHDEVGTSPMRWLTSQRVREAQRLLEATGLSIDEVAERSGFGSAASLRVHFGREVGTTPTAYRKERRRVAGS</sequence>
<dbReference type="InterPro" id="IPR029062">
    <property type="entry name" value="Class_I_gatase-like"/>
</dbReference>
<gene>
    <name evidence="5" type="ORF">EV189_4035</name>
</gene>
<dbReference type="PROSITE" id="PS01124">
    <property type="entry name" value="HTH_ARAC_FAMILY_2"/>
    <property type="match status" value="1"/>
</dbReference>
<dbReference type="GO" id="GO:0003700">
    <property type="term" value="F:DNA-binding transcription factor activity"/>
    <property type="evidence" value="ECO:0007669"/>
    <property type="project" value="InterPro"/>
</dbReference>
<dbReference type="Gene3D" id="3.40.50.880">
    <property type="match status" value="1"/>
</dbReference>
<keyword evidence="6" id="KW-1185">Reference proteome</keyword>
<name>A0A4Q7N7A7_9ACTN</name>
<dbReference type="Proteomes" id="UP000293638">
    <property type="component" value="Unassembled WGS sequence"/>
</dbReference>
<evidence type="ECO:0000256" key="2">
    <source>
        <dbReference type="ARBA" id="ARBA00023125"/>
    </source>
</evidence>
<dbReference type="OrthoDB" id="3660033at2"/>
<dbReference type="GO" id="GO:0043565">
    <property type="term" value="F:sequence-specific DNA binding"/>
    <property type="evidence" value="ECO:0007669"/>
    <property type="project" value="InterPro"/>
</dbReference>
<dbReference type="InterPro" id="IPR052158">
    <property type="entry name" value="INH-QAR"/>
</dbReference>
<keyword evidence="2" id="KW-0238">DNA-binding</keyword>
<dbReference type="RefSeq" id="WP_130494752.1">
    <property type="nucleotide sequence ID" value="NZ_SGXD01000011.1"/>
</dbReference>
<dbReference type="SMART" id="SM00342">
    <property type="entry name" value="HTH_ARAC"/>
    <property type="match status" value="1"/>
</dbReference>
<dbReference type="Pfam" id="PF12833">
    <property type="entry name" value="HTH_18"/>
    <property type="match status" value="1"/>
</dbReference>
<evidence type="ECO:0000256" key="3">
    <source>
        <dbReference type="ARBA" id="ARBA00023163"/>
    </source>
</evidence>
<keyword evidence="3" id="KW-0804">Transcription</keyword>
<dbReference type="InterPro" id="IPR018060">
    <property type="entry name" value="HTH_AraC"/>
</dbReference>
<dbReference type="Gene3D" id="1.10.10.60">
    <property type="entry name" value="Homeodomain-like"/>
    <property type="match status" value="1"/>
</dbReference>
<dbReference type="SUPFAM" id="SSF52317">
    <property type="entry name" value="Class I glutamine amidotransferase-like"/>
    <property type="match status" value="1"/>
</dbReference>
<dbReference type="SUPFAM" id="SSF46689">
    <property type="entry name" value="Homeodomain-like"/>
    <property type="match status" value="2"/>
</dbReference>
<protein>
    <submittedName>
        <fullName evidence="5">AraC family transcriptional regulator with amidase-like domain</fullName>
    </submittedName>
</protein>
<comment type="caution">
    <text evidence="5">The sequence shown here is derived from an EMBL/GenBank/DDBJ whole genome shotgun (WGS) entry which is preliminary data.</text>
</comment>
<reference evidence="5 6" key="1">
    <citation type="submission" date="2019-02" db="EMBL/GenBank/DDBJ databases">
        <title>Genomic Encyclopedia of Type Strains, Phase IV (KMG-IV): sequencing the most valuable type-strain genomes for metagenomic binning, comparative biology and taxonomic classification.</title>
        <authorList>
            <person name="Goeker M."/>
        </authorList>
    </citation>
    <scope>NUCLEOTIDE SEQUENCE [LARGE SCALE GENOMIC DNA]</scope>
    <source>
        <strain evidence="5 6">DSM 45622</strain>
    </source>
</reference>
<dbReference type="PROSITE" id="PS00041">
    <property type="entry name" value="HTH_ARAC_FAMILY_1"/>
    <property type="match status" value="1"/>
</dbReference>
<evidence type="ECO:0000313" key="6">
    <source>
        <dbReference type="Proteomes" id="UP000293638"/>
    </source>
</evidence>
<dbReference type="Pfam" id="PF01965">
    <property type="entry name" value="DJ-1_PfpI"/>
    <property type="match status" value="1"/>
</dbReference>